<proteinExistence type="predicted"/>
<dbReference type="InterPro" id="IPR021529">
    <property type="entry name" value="DUF2798"/>
</dbReference>
<feature type="transmembrane region" description="Helical" evidence="1">
    <location>
        <begin position="95"/>
        <end position="114"/>
    </location>
</feature>
<keyword evidence="3" id="KW-1185">Reference proteome</keyword>
<evidence type="ECO:0000256" key="1">
    <source>
        <dbReference type="SAM" id="Phobius"/>
    </source>
</evidence>
<keyword evidence="1" id="KW-0472">Membrane</keyword>
<feature type="transmembrane region" description="Helical" evidence="1">
    <location>
        <begin position="20"/>
        <end position="44"/>
    </location>
</feature>
<keyword evidence="1" id="KW-1133">Transmembrane helix</keyword>
<feature type="transmembrane region" description="Helical" evidence="1">
    <location>
        <begin position="134"/>
        <end position="153"/>
    </location>
</feature>
<keyword evidence="1" id="KW-0812">Transmembrane</keyword>
<feature type="transmembrane region" description="Helical" evidence="1">
    <location>
        <begin position="64"/>
        <end position="83"/>
    </location>
</feature>
<dbReference type="Proteomes" id="UP000241222">
    <property type="component" value="Unassembled WGS sequence"/>
</dbReference>
<protein>
    <recommendedName>
        <fullName evidence="4">DUF2798 domain-containing protein</fullName>
    </recommendedName>
</protein>
<accession>A0A2T3J120</accession>
<dbReference type="Pfam" id="PF11391">
    <property type="entry name" value="DUF2798"/>
    <property type="match status" value="2"/>
</dbReference>
<evidence type="ECO:0000313" key="3">
    <source>
        <dbReference type="Proteomes" id="UP000241222"/>
    </source>
</evidence>
<dbReference type="RefSeq" id="WP_107348091.1">
    <property type="nucleotide sequence ID" value="NZ_PYMH01000002.1"/>
</dbReference>
<dbReference type="EMBL" id="PYMH01000002">
    <property type="protein sequence ID" value="PSU34766.1"/>
    <property type="molecule type" value="Genomic_DNA"/>
</dbReference>
<sequence length="163" mass="18003">MTVETTMTAPFPTQTKTPLIYKILVVLGMMTLMGGTLTGVMTYMNVGFTDTFLIDWLTSFLKTVLVMMPVGMGMMTLITKLVTKLMPNASEHKRNLVVGLNMAVIMESIMAFTTTANNIGFSNLNQFTHSWLQGFLAALPVGLTLITLISLTIKPKIERFLKS</sequence>
<dbReference type="AlphaFoldDB" id="A0A2T3J120"/>
<name>A0A2T3J120_9GAMM</name>
<dbReference type="OrthoDB" id="7871259at2"/>
<evidence type="ECO:0000313" key="2">
    <source>
        <dbReference type="EMBL" id="PSU34766.1"/>
    </source>
</evidence>
<reference evidence="2 3" key="1">
    <citation type="submission" date="2018-03" db="EMBL/GenBank/DDBJ databases">
        <title>Whole genome sequencing of Histamine producing bacteria.</title>
        <authorList>
            <person name="Butler K."/>
        </authorList>
    </citation>
    <scope>NUCLEOTIDE SEQUENCE [LARGE SCALE GENOMIC DNA]</scope>
    <source>
        <strain evidence="2 3">JCM 13586</strain>
    </source>
</reference>
<comment type="caution">
    <text evidence="2">The sequence shown here is derived from an EMBL/GenBank/DDBJ whole genome shotgun (WGS) entry which is preliminary data.</text>
</comment>
<evidence type="ECO:0008006" key="4">
    <source>
        <dbReference type="Google" id="ProtNLM"/>
    </source>
</evidence>
<gene>
    <name evidence="2" type="ORF">C9I99_06635</name>
</gene>
<organism evidence="2 3">
    <name type="scientific">Photobacterium lutimaris</name>
    <dbReference type="NCBI Taxonomy" id="388278"/>
    <lineage>
        <taxon>Bacteria</taxon>
        <taxon>Pseudomonadati</taxon>
        <taxon>Pseudomonadota</taxon>
        <taxon>Gammaproteobacteria</taxon>
        <taxon>Vibrionales</taxon>
        <taxon>Vibrionaceae</taxon>
        <taxon>Photobacterium</taxon>
    </lineage>
</organism>